<accession>A0ABU8WYR4</accession>
<protein>
    <submittedName>
        <fullName evidence="1">IS66 family insertion sequence element accessory protein TnpB</fullName>
    </submittedName>
</protein>
<sequence>MIRIDALWLCTQPQDMRAGADRLLAVVVNTVGQAQAHHGWLFANARATRVKLLVHDGFGVWCATRRLHSGSFAWTSASASAAAPTLQLTAQQFEALVVGLPWQRLPELQVLISAVPDLLDMSLVRAAFLLLATAAPVTHGLAPNDVSIISGAAIHLVTRHRFFANTGLHPWAWDAQNSSSSRCCRARRQRVLGRPLSERKDSAAELSKRVDQQAIWFNSADSTPLIQLRPRFFRRAGSTISIQYPSGSLMKATSFILPCSGRLT</sequence>
<dbReference type="PANTHER" id="PTHR36455">
    <property type="match status" value="1"/>
</dbReference>
<evidence type="ECO:0000313" key="1">
    <source>
        <dbReference type="EMBL" id="MEJ8851990.1"/>
    </source>
</evidence>
<dbReference type="RefSeq" id="WP_340347847.1">
    <property type="nucleotide sequence ID" value="NZ_JBBKZT010000029.1"/>
</dbReference>
<comment type="caution">
    <text evidence="1">The sequence shown here is derived from an EMBL/GenBank/DDBJ whole genome shotgun (WGS) entry which is preliminary data.</text>
</comment>
<dbReference type="EMBL" id="JBBKZT010000029">
    <property type="protein sequence ID" value="MEJ8851990.1"/>
    <property type="molecule type" value="Genomic_DNA"/>
</dbReference>
<evidence type="ECO:0000313" key="2">
    <source>
        <dbReference type="Proteomes" id="UP001385892"/>
    </source>
</evidence>
<dbReference type="InterPro" id="IPR008878">
    <property type="entry name" value="Transposase_IS66_Orf2"/>
</dbReference>
<organism evidence="1 2">
    <name type="scientific">Variovorax rhizosphaerae</name>
    <dbReference type="NCBI Taxonomy" id="1836200"/>
    <lineage>
        <taxon>Bacteria</taxon>
        <taxon>Pseudomonadati</taxon>
        <taxon>Pseudomonadota</taxon>
        <taxon>Betaproteobacteria</taxon>
        <taxon>Burkholderiales</taxon>
        <taxon>Comamonadaceae</taxon>
        <taxon>Variovorax</taxon>
    </lineage>
</organism>
<dbReference type="Proteomes" id="UP001385892">
    <property type="component" value="Unassembled WGS sequence"/>
</dbReference>
<gene>
    <name evidence="1" type="primary">tnpB</name>
    <name evidence="1" type="ORF">WKW82_35545</name>
</gene>
<keyword evidence="2" id="KW-1185">Reference proteome</keyword>
<proteinExistence type="predicted"/>
<reference evidence="1 2" key="1">
    <citation type="submission" date="2024-03" db="EMBL/GenBank/DDBJ databases">
        <title>Novel species of the genus Variovorax.</title>
        <authorList>
            <person name="Liu Q."/>
            <person name="Xin Y.-H."/>
        </authorList>
    </citation>
    <scope>NUCLEOTIDE SEQUENCE [LARGE SCALE GENOMIC DNA]</scope>
    <source>
        <strain evidence="1 2">KACC 18900</strain>
    </source>
</reference>
<dbReference type="NCBIfam" id="NF033819">
    <property type="entry name" value="IS66_TnpB"/>
    <property type="match status" value="1"/>
</dbReference>
<dbReference type="PANTHER" id="PTHR36455:SF1">
    <property type="entry name" value="BLR8292 PROTEIN"/>
    <property type="match status" value="1"/>
</dbReference>
<name>A0ABU8WYR4_9BURK</name>
<dbReference type="Pfam" id="PF05717">
    <property type="entry name" value="TnpB_IS66"/>
    <property type="match status" value="1"/>
</dbReference>